<dbReference type="InterPro" id="IPR027417">
    <property type="entry name" value="P-loop_NTPase"/>
</dbReference>
<dbReference type="PROSITE" id="PS50893">
    <property type="entry name" value="ABC_TRANSPORTER_2"/>
    <property type="match status" value="1"/>
</dbReference>
<dbReference type="Pfam" id="PF13732">
    <property type="entry name" value="DrrA1-3_C"/>
    <property type="match status" value="1"/>
</dbReference>
<protein>
    <submittedName>
        <fullName evidence="7">ATP-binding cassette domain-containing protein</fullName>
    </submittedName>
</protein>
<feature type="domain" description="ABC transporter" evidence="6">
    <location>
        <begin position="5"/>
        <end position="237"/>
    </location>
</feature>
<dbReference type="GO" id="GO:1900753">
    <property type="term" value="P:doxorubicin transport"/>
    <property type="evidence" value="ECO:0007669"/>
    <property type="project" value="InterPro"/>
</dbReference>
<name>A0A7C1I5K4_9CREN</name>
<sequence>MSKAVNIENLRKIYPGGVEALKGITFDVDEGEVFGLLGPNGAGKTTTLNIIATLIKPTSGKAEVFGIDVSSKPGLVRRNIGYVLQDIATDDELTGYENMLLQARLYHVPREKAEKRIWELLSMMELEVVARRKVETYSGGMRRRLELAAALIHEPKLLLLDEPTLGLDPNVRRSIWGYIRRLNKELGTTVILTTHYIEEAEELSSRVAIIDYGEIKALGSPRELKAKIGGEVIELRLDYIVNDQLRSIFEGIDGVLGVTISDGVVRLKAVNSSSLLPQIISFLNTKNIKILEASIKTPSLEDVFVELTGRKLRDEEGSREEMFRFRRNIQLRRR</sequence>
<dbReference type="GO" id="GO:0005524">
    <property type="term" value="F:ATP binding"/>
    <property type="evidence" value="ECO:0007669"/>
    <property type="project" value="UniProtKB-KW"/>
</dbReference>
<organism evidence="7">
    <name type="scientific">Fervidicoccus fontis</name>
    <dbReference type="NCBI Taxonomy" id="683846"/>
    <lineage>
        <taxon>Archaea</taxon>
        <taxon>Thermoproteota</taxon>
        <taxon>Thermoprotei</taxon>
        <taxon>Fervidicoccales</taxon>
        <taxon>Fervidicoccaceae</taxon>
        <taxon>Fervidicoccus</taxon>
    </lineage>
</organism>
<dbReference type="SMART" id="SM00382">
    <property type="entry name" value="AAA"/>
    <property type="match status" value="1"/>
</dbReference>
<dbReference type="InterPro" id="IPR003593">
    <property type="entry name" value="AAA+_ATPase"/>
</dbReference>
<evidence type="ECO:0000256" key="4">
    <source>
        <dbReference type="ARBA" id="ARBA00022840"/>
    </source>
</evidence>
<dbReference type="Pfam" id="PF00005">
    <property type="entry name" value="ABC_tran"/>
    <property type="match status" value="1"/>
</dbReference>
<dbReference type="PANTHER" id="PTHR43582">
    <property type="entry name" value="LINEARMYCIN RESISTANCE ATP-BINDING PROTEIN LNRL"/>
    <property type="match status" value="1"/>
</dbReference>
<evidence type="ECO:0000313" key="7">
    <source>
        <dbReference type="EMBL" id="HDS10648.1"/>
    </source>
</evidence>
<evidence type="ECO:0000256" key="3">
    <source>
        <dbReference type="ARBA" id="ARBA00022741"/>
    </source>
</evidence>
<dbReference type="InterPro" id="IPR005894">
    <property type="entry name" value="DrrA"/>
</dbReference>
<dbReference type="InterPro" id="IPR017871">
    <property type="entry name" value="ABC_transporter-like_CS"/>
</dbReference>
<gene>
    <name evidence="7" type="ORF">ENO04_03385</name>
</gene>
<dbReference type="SUPFAM" id="SSF52540">
    <property type="entry name" value="P-loop containing nucleoside triphosphate hydrolases"/>
    <property type="match status" value="1"/>
</dbReference>
<comment type="caution">
    <text evidence="7">The sequence shown here is derived from an EMBL/GenBank/DDBJ whole genome shotgun (WGS) entry which is preliminary data.</text>
</comment>
<evidence type="ECO:0000259" key="6">
    <source>
        <dbReference type="PROSITE" id="PS50893"/>
    </source>
</evidence>
<dbReference type="PROSITE" id="PS00211">
    <property type="entry name" value="ABC_TRANSPORTER_1"/>
    <property type="match status" value="1"/>
</dbReference>
<dbReference type="NCBIfam" id="TIGR01188">
    <property type="entry name" value="drrA"/>
    <property type="match status" value="1"/>
</dbReference>
<evidence type="ECO:0000256" key="2">
    <source>
        <dbReference type="ARBA" id="ARBA00022448"/>
    </source>
</evidence>
<dbReference type="PANTHER" id="PTHR43582:SF2">
    <property type="entry name" value="LINEARMYCIN RESISTANCE ATP-BINDING PROTEIN LNRL"/>
    <property type="match status" value="1"/>
</dbReference>
<evidence type="ECO:0000256" key="5">
    <source>
        <dbReference type="ARBA" id="ARBA00049985"/>
    </source>
</evidence>
<dbReference type="GO" id="GO:0005886">
    <property type="term" value="C:plasma membrane"/>
    <property type="evidence" value="ECO:0007669"/>
    <property type="project" value="UniProtKB-SubCell"/>
</dbReference>
<keyword evidence="3" id="KW-0547">Nucleotide-binding</keyword>
<dbReference type="AlphaFoldDB" id="A0A7C1I5K4"/>
<dbReference type="GO" id="GO:0016887">
    <property type="term" value="F:ATP hydrolysis activity"/>
    <property type="evidence" value="ECO:0007669"/>
    <property type="project" value="InterPro"/>
</dbReference>
<accession>A0A7C1I5K4</accession>
<keyword evidence="4 7" id="KW-0067">ATP-binding</keyword>
<dbReference type="InterPro" id="IPR003439">
    <property type="entry name" value="ABC_transporter-like_ATP-bd"/>
</dbReference>
<evidence type="ECO:0000256" key="1">
    <source>
        <dbReference type="ARBA" id="ARBA00004413"/>
    </source>
</evidence>
<comment type="similarity">
    <text evidence="5">Belongs to the ABC transporter superfamily. Drug exporter-1 (DrugE1) (TC 3.A.1.105) family.</text>
</comment>
<reference evidence="7" key="1">
    <citation type="journal article" date="2020" name="mSystems">
        <title>Genome- and Community-Level Interaction Insights into Carbon Utilization and Element Cycling Functions of Hydrothermarchaeota in Hydrothermal Sediment.</title>
        <authorList>
            <person name="Zhou Z."/>
            <person name="Liu Y."/>
            <person name="Xu W."/>
            <person name="Pan J."/>
            <person name="Luo Z.H."/>
            <person name="Li M."/>
        </authorList>
    </citation>
    <scope>NUCLEOTIDE SEQUENCE [LARGE SCALE GENOMIC DNA]</scope>
    <source>
        <strain evidence="7">SpSt-123</strain>
    </source>
</reference>
<proteinExistence type="inferred from homology"/>
<keyword evidence="2" id="KW-0813">Transport</keyword>
<dbReference type="Gene3D" id="3.40.50.300">
    <property type="entry name" value="P-loop containing nucleotide triphosphate hydrolases"/>
    <property type="match status" value="1"/>
</dbReference>
<dbReference type="GO" id="GO:0043215">
    <property type="term" value="P:daunorubicin transport"/>
    <property type="evidence" value="ECO:0007669"/>
    <property type="project" value="InterPro"/>
</dbReference>
<dbReference type="EMBL" id="DSDY01000106">
    <property type="protein sequence ID" value="HDS10648.1"/>
    <property type="molecule type" value="Genomic_DNA"/>
</dbReference>
<dbReference type="InterPro" id="IPR025302">
    <property type="entry name" value="DrrA1/2-like_C"/>
</dbReference>
<comment type="subcellular location">
    <subcellularLocation>
        <location evidence="1">Cell membrane</location>
        <topology evidence="1">Peripheral membrane protein</topology>
        <orientation evidence="1">Cytoplasmic side</orientation>
    </subcellularLocation>
</comment>